<gene>
    <name evidence="3" type="ORF">EX30DRAFT_389301</name>
</gene>
<keyword evidence="3" id="KW-0315">Glutamine amidotransferase</keyword>
<protein>
    <submittedName>
        <fullName evidence="3">Class I glutamine amidotransferase-like protein</fullName>
    </submittedName>
</protein>
<evidence type="ECO:0000259" key="2">
    <source>
        <dbReference type="Pfam" id="PF00117"/>
    </source>
</evidence>
<dbReference type="CDD" id="cd01741">
    <property type="entry name" value="GATase1_1"/>
    <property type="match status" value="1"/>
</dbReference>
<dbReference type="SUPFAM" id="SSF52317">
    <property type="entry name" value="Class I glutamine amidotransferase-like"/>
    <property type="match status" value="1"/>
</dbReference>
<dbReference type="PANTHER" id="PTHR42695:SF4">
    <property type="entry name" value="GLUTAMINE AMIDOTRANSFERASE DOMAIN-CONTAINING PROTEIN"/>
    <property type="match status" value="1"/>
</dbReference>
<dbReference type="Gene3D" id="3.40.50.880">
    <property type="match status" value="1"/>
</dbReference>
<dbReference type="AlphaFoldDB" id="A0A4S2MQT3"/>
<feature type="region of interest" description="Disordered" evidence="1">
    <location>
        <begin position="1"/>
        <end position="26"/>
    </location>
</feature>
<dbReference type="Proteomes" id="UP000298138">
    <property type="component" value="Unassembled WGS sequence"/>
</dbReference>
<sequence>MTESTRRGENEGHGRGDDGAVTKQGEITPIRILVLETDIHPHHHHPKISPSNNSSSNSTSNPESSSSTTDLTCAGKGTGSIASGFQSLLSRIGQEQHPPLKVDVSSVYVVGDEDDPSGERKAGKLPSVGEMAEFDAVLVTGSKHDAHGESGWILRLLGWLKEVWLHHPNMRFTGVCFGHQLLSRLLGGTISNHPTTWELSHTRITLTSTGKQIFSTDSPHIHLQQFHQDFVSTPPSPGASDGMLEPDTHIAVWGESEDCPIQGFYVRRKLLTTQGHLGYDEAMVRENIELAQEHGRLRRGREVERAKERSELEHDGDLVGGAILRFLAGWDDEFE</sequence>
<keyword evidence="3" id="KW-0808">Transferase</keyword>
<reference evidence="3 4" key="1">
    <citation type="submission" date="2019-04" db="EMBL/GenBank/DDBJ databases">
        <title>Comparative genomics and transcriptomics to analyze fruiting body development in filamentous ascomycetes.</title>
        <authorList>
            <consortium name="DOE Joint Genome Institute"/>
            <person name="Lutkenhaus R."/>
            <person name="Traeger S."/>
            <person name="Breuer J."/>
            <person name="Kuo A."/>
            <person name="Lipzen A."/>
            <person name="Pangilinan J."/>
            <person name="Dilworth D."/>
            <person name="Sandor L."/>
            <person name="Poggeler S."/>
            <person name="Barry K."/>
            <person name="Grigoriev I.V."/>
            <person name="Nowrousian M."/>
        </authorList>
    </citation>
    <scope>NUCLEOTIDE SEQUENCE [LARGE SCALE GENOMIC DNA]</scope>
    <source>
        <strain evidence="3 4">CBS 389.68</strain>
    </source>
</reference>
<dbReference type="InParanoid" id="A0A4S2MQT3"/>
<dbReference type="EMBL" id="ML220167">
    <property type="protein sequence ID" value="TGZ76747.1"/>
    <property type="molecule type" value="Genomic_DNA"/>
</dbReference>
<dbReference type="InterPro" id="IPR029062">
    <property type="entry name" value="Class_I_gatase-like"/>
</dbReference>
<organism evidence="3 4">
    <name type="scientific">Ascodesmis nigricans</name>
    <dbReference type="NCBI Taxonomy" id="341454"/>
    <lineage>
        <taxon>Eukaryota</taxon>
        <taxon>Fungi</taxon>
        <taxon>Dikarya</taxon>
        <taxon>Ascomycota</taxon>
        <taxon>Pezizomycotina</taxon>
        <taxon>Pezizomycetes</taxon>
        <taxon>Pezizales</taxon>
        <taxon>Ascodesmidaceae</taxon>
        <taxon>Ascodesmis</taxon>
    </lineage>
</organism>
<dbReference type="Pfam" id="PF00117">
    <property type="entry name" value="GATase"/>
    <property type="match status" value="1"/>
</dbReference>
<feature type="domain" description="Glutamine amidotransferase" evidence="2">
    <location>
        <begin position="172"/>
        <end position="276"/>
    </location>
</feature>
<evidence type="ECO:0000256" key="1">
    <source>
        <dbReference type="SAM" id="MobiDB-lite"/>
    </source>
</evidence>
<keyword evidence="4" id="KW-1185">Reference proteome</keyword>
<feature type="compositionally biased region" description="Low complexity" evidence="1">
    <location>
        <begin position="49"/>
        <end position="69"/>
    </location>
</feature>
<accession>A0A4S2MQT3</accession>
<dbReference type="OrthoDB" id="92161at2759"/>
<dbReference type="GO" id="GO:0005829">
    <property type="term" value="C:cytosol"/>
    <property type="evidence" value="ECO:0007669"/>
    <property type="project" value="TreeGrafter"/>
</dbReference>
<dbReference type="PANTHER" id="PTHR42695">
    <property type="entry name" value="GLUTAMINE AMIDOTRANSFERASE YLR126C-RELATED"/>
    <property type="match status" value="1"/>
</dbReference>
<dbReference type="GO" id="GO:0016740">
    <property type="term" value="F:transferase activity"/>
    <property type="evidence" value="ECO:0007669"/>
    <property type="project" value="UniProtKB-KW"/>
</dbReference>
<dbReference type="STRING" id="341454.A0A4S2MQT3"/>
<feature type="region of interest" description="Disordered" evidence="1">
    <location>
        <begin position="41"/>
        <end position="75"/>
    </location>
</feature>
<dbReference type="GO" id="GO:0005634">
    <property type="term" value="C:nucleus"/>
    <property type="evidence" value="ECO:0007669"/>
    <property type="project" value="TreeGrafter"/>
</dbReference>
<name>A0A4S2MQT3_9PEZI</name>
<dbReference type="InterPro" id="IPR017926">
    <property type="entry name" value="GATASE"/>
</dbReference>
<evidence type="ECO:0000313" key="3">
    <source>
        <dbReference type="EMBL" id="TGZ76747.1"/>
    </source>
</evidence>
<evidence type="ECO:0000313" key="4">
    <source>
        <dbReference type="Proteomes" id="UP000298138"/>
    </source>
</evidence>
<proteinExistence type="predicted"/>
<dbReference type="InterPro" id="IPR044992">
    <property type="entry name" value="ChyE-like"/>
</dbReference>
<feature type="compositionally biased region" description="Basic and acidic residues" evidence="1">
    <location>
        <begin position="1"/>
        <end position="20"/>
    </location>
</feature>